<gene>
    <name evidence="3" type="ORF">GA0061099_1002653</name>
</gene>
<dbReference type="Proteomes" id="UP000183174">
    <property type="component" value="Unassembled WGS sequence"/>
</dbReference>
<dbReference type="AlphaFoldDB" id="A0A1C3UTF2"/>
<proteinExistence type="predicted"/>
<dbReference type="EMBL" id="FMAE01000002">
    <property type="protein sequence ID" value="SCB18742.1"/>
    <property type="molecule type" value="Genomic_DNA"/>
</dbReference>
<feature type="domain" description="T6SS Phospholipase effector Tle1-like catalytic" evidence="2">
    <location>
        <begin position="9"/>
        <end position="57"/>
    </location>
</feature>
<evidence type="ECO:0000313" key="4">
    <source>
        <dbReference type="Proteomes" id="UP000183174"/>
    </source>
</evidence>
<dbReference type="Pfam" id="PF09994">
    <property type="entry name" value="T6SS_Tle1-like_cat"/>
    <property type="match status" value="1"/>
</dbReference>
<feature type="region of interest" description="Disordered" evidence="1">
    <location>
        <begin position="45"/>
        <end position="66"/>
    </location>
</feature>
<reference evidence="3 4" key="1">
    <citation type="submission" date="2016-08" db="EMBL/GenBank/DDBJ databases">
        <authorList>
            <person name="Seilhamer J.J."/>
        </authorList>
    </citation>
    <scope>NUCLEOTIDE SEQUENCE [LARGE SCALE GENOMIC DNA]</scope>
    <source>
        <strain evidence="3 4">CCBAU 10071</strain>
    </source>
</reference>
<accession>A0A1C3UTF2</accession>
<dbReference type="GO" id="GO:0016787">
    <property type="term" value="F:hydrolase activity"/>
    <property type="evidence" value="ECO:0007669"/>
    <property type="project" value="UniProtKB-KW"/>
</dbReference>
<sequence length="66" mass="7235">MPTGNRAENLVICRDGTGNEISENVSNVLKLYRCLRKTDTTQPRQLVPCEPKAGTVTPPVNTPLAR</sequence>
<evidence type="ECO:0000259" key="2">
    <source>
        <dbReference type="Pfam" id="PF09994"/>
    </source>
</evidence>
<keyword evidence="3" id="KW-0378">Hydrolase</keyword>
<evidence type="ECO:0000313" key="3">
    <source>
        <dbReference type="EMBL" id="SCB18742.1"/>
    </source>
</evidence>
<protein>
    <submittedName>
        <fullName evidence="3">Uncharacterized alpha/beta hydrolase domain</fullName>
    </submittedName>
</protein>
<dbReference type="InterPro" id="IPR018712">
    <property type="entry name" value="Tle1-like_cat"/>
</dbReference>
<organism evidence="3 4">
    <name type="scientific">Bradyrhizobium yuanmingense</name>
    <dbReference type="NCBI Taxonomy" id="108015"/>
    <lineage>
        <taxon>Bacteria</taxon>
        <taxon>Pseudomonadati</taxon>
        <taxon>Pseudomonadota</taxon>
        <taxon>Alphaproteobacteria</taxon>
        <taxon>Hyphomicrobiales</taxon>
        <taxon>Nitrobacteraceae</taxon>
        <taxon>Bradyrhizobium</taxon>
    </lineage>
</organism>
<name>A0A1C3UTF2_9BRAD</name>
<evidence type="ECO:0000256" key="1">
    <source>
        <dbReference type="SAM" id="MobiDB-lite"/>
    </source>
</evidence>